<organism evidence="2 3">
    <name type="scientific">Tetraparma gracilis</name>
    <dbReference type="NCBI Taxonomy" id="2962635"/>
    <lineage>
        <taxon>Eukaryota</taxon>
        <taxon>Sar</taxon>
        <taxon>Stramenopiles</taxon>
        <taxon>Ochrophyta</taxon>
        <taxon>Bolidophyceae</taxon>
        <taxon>Parmales</taxon>
        <taxon>Triparmaceae</taxon>
        <taxon>Tetraparma</taxon>
    </lineage>
</organism>
<gene>
    <name evidence="2" type="ORF">TeGR_g580</name>
</gene>
<evidence type="ECO:0000256" key="1">
    <source>
        <dbReference type="SAM" id="MobiDB-lite"/>
    </source>
</evidence>
<dbReference type="EMBL" id="BRYB01000740">
    <property type="protein sequence ID" value="GMI36608.1"/>
    <property type="molecule type" value="Genomic_DNA"/>
</dbReference>
<accession>A0ABQ6N008</accession>
<sequence>MCASASPAAAPQLLDLLKSRASVAWVEWRLELASYLEWEEFRQLSVSESESRVGVESRVEAKKGLILREKGVFDVAATHSCVAVCELLDATLPHWHQLSYWSPFPKALEAGRSADVVAFFAARVMVTELFKTKPGSCRDVAAAATLLSAKFQRIAEAPFTLLVKLGNVEFIMAFVRNMSASDLHAKLRSTDPNGKLIFASIFDSSISSLPSFVAHAVMDKLEQPSVPAGALRNLCAPKKSTDPMWADEKQSTYPLFLLLSSPMRFDLSLVRRVVALHPAAITHQPTLSNNTTDFVPTVVPSVLERAAQARNRSPADGLFYDVLLSAANEYAQEQLLRAAEAQAQALRAAEVQAQARAGGERAETRSAKKARVAKEGE</sequence>
<proteinExistence type="predicted"/>
<evidence type="ECO:0000313" key="3">
    <source>
        <dbReference type="Proteomes" id="UP001165060"/>
    </source>
</evidence>
<keyword evidence="3" id="KW-1185">Reference proteome</keyword>
<comment type="caution">
    <text evidence="2">The sequence shown here is derived from an EMBL/GenBank/DDBJ whole genome shotgun (WGS) entry which is preliminary data.</text>
</comment>
<name>A0ABQ6N008_9STRA</name>
<reference evidence="2 3" key="1">
    <citation type="journal article" date="2023" name="Commun. Biol.">
        <title>Genome analysis of Parmales, the sister group of diatoms, reveals the evolutionary specialization of diatoms from phago-mixotrophs to photoautotrophs.</title>
        <authorList>
            <person name="Ban H."/>
            <person name="Sato S."/>
            <person name="Yoshikawa S."/>
            <person name="Yamada K."/>
            <person name="Nakamura Y."/>
            <person name="Ichinomiya M."/>
            <person name="Sato N."/>
            <person name="Blanc-Mathieu R."/>
            <person name="Endo H."/>
            <person name="Kuwata A."/>
            <person name="Ogata H."/>
        </authorList>
    </citation>
    <scope>NUCLEOTIDE SEQUENCE [LARGE SCALE GENOMIC DNA]</scope>
</reference>
<protein>
    <submittedName>
        <fullName evidence="2">Uncharacterized protein</fullName>
    </submittedName>
</protein>
<dbReference type="Proteomes" id="UP001165060">
    <property type="component" value="Unassembled WGS sequence"/>
</dbReference>
<feature type="region of interest" description="Disordered" evidence="1">
    <location>
        <begin position="355"/>
        <end position="377"/>
    </location>
</feature>
<feature type="compositionally biased region" description="Basic and acidic residues" evidence="1">
    <location>
        <begin position="358"/>
        <end position="377"/>
    </location>
</feature>
<evidence type="ECO:0000313" key="2">
    <source>
        <dbReference type="EMBL" id="GMI36608.1"/>
    </source>
</evidence>